<feature type="active site" evidence="3">
    <location>
        <position position="267"/>
    </location>
</feature>
<dbReference type="Gene3D" id="3.40.605.10">
    <property type="entry name" value="Aldehyde Dehydrogenase, Chain A, domain 1"/>
    <property type="match status" value="1"/>
</dbReference>
<dbReference type="Gene3D" id="3.40.309.10">
    <property type="entry name" value="Aldehyde Dehydrogenase, Chain A, domain 2"/>
    <property type="match status" value="1"/>
</dbReference>
<dbReference type="InterPro" id="IPR016160">
    <property type="entry name" value="Ald_DH_CS_CYS"/>
</dbReference>
<dbReference type="Pfam" id="PF00171">
    <property type="entry name" value="Aldedh"/>
    <property type="match status" value="1"/>
</dbReference>
<evidence type="ECO:0000313" key="7">
    <source>
        <dbReference type="Proteomes" id="UP000216021"/>
    </source>
</evidence>
<dbReference type="PANTHER" id="PTHR11699">
    <property type="entry name" value="ALDEHYDE DEHYDROGENASE-RELATED"/>
    <property type="match status" value="1"/>
</dbReference>
<name>A0A1S8CQB1_9GAMM</name>
<protein>
    <submittedName>
        <fullName evidence="6">Aldehyde dehydrogenase PuuC</fullName>
    </submittedName>
</protein>
<dbReference type="InterPro" id="IPR015590">
    <property type="entry name" value="Aldehyde_DH_dom"/>
</dbReference>
<keyword evidence="7" id="KW-1185">Reference proteome</keyword>
<dbReference type="GO" id="GO:0004030">
    <property type="term" value="F:aldehyde dehydrogenase [NAD(P)+] activity"/>
    <property type="evidence" value="ECO:0007669"/>
    <property type="project" value="UniProtKB-ARBA"/>
</dbReference>
<sequence length="498" mass="54026">MDFHHLQYWQQRAQALKIENRLFINGRYQQAAAGETFAVNDPAAQRELVQMARGSQADIDLAVQAARAVFERGDWSQAAPAQRKATLLKLAALMEEHHEQLALLETLDTGKPIRHSLRDDVPGAIRCMRWYAEAIDKVYGEIAPTGNDALALIQREPIGVVGAIVPWNFPLLLACWKLGPALAAGNSVVLKPSEKSPLTAVYLAALAQQAGLPDGVLNVIPGYGHDAGKALALHPNVDALTFTGSTQVAKQLMKYAGESNMKRVWLEAGGKSANIIFADCPDLDKAAQGAAAGIFYNQGQVCIAGTRLLVEESIQQEFLQALRKHAAAFEPGNPLDPQTIMGTLIDQGHCEKVVGYIEQGLEQGAALLLDGREHKQGSQPGYLGPTILTQVDNAMSVARDEIFGPVLAVTTFNGEQQALELANDSEYGLGAAVWTRDLSRAHRMARRLKAGTVFVNNYNDGDMTVPFGGYKQSGNGRDKSLHALDKFTELKTTWISLE</sequence>
<dbReference type="STRING" id="2034155.BMI79_00415"/>
<dbReference type="PROSITE" id="PS00070">
    <property type="entry name" value="ALDEHYDE_DEHYDR_CYS"/>
    <property type="match status" value="1"/>
</dbReference>
<dbReference type="FunFam" id="3.40.605.10:FF:000001">
    <property type="entry name" value="Aldehyde dehydrogenase 1"/>
    <property type="match status" value="1"/>
</dbReference>
<comment type="similarity">
    <text evidence="1 4">Belongs to the aldehyde dehydrogenase family.</text>
</comment>
<feature type="domain" description="Aldehyde dehydrogenase" evidence="5">
    <location>
        <begin position="32"/>
        <end position="492"/>
    </location>
</feature>
<organism evidence="6 7">
    <name type="scientific">Serratia oryzae</name>
    <dbReference type="NCBI Taxonomy" id="2034155"/>
    <lineage>
        <taxon>Bacteria</taxon>
        <taxon>Pseudomonadati</taxon>
        <taxon>Pseudomonadota</taxon>
        <taxon>Gammaproteobacteria</taxon>
        <taxon>Enterobacterales</taxon>
        <taxon>Yersiniaceae</taxon>
        <taxon>Serratia</taxon>
    </lineage>
</organism>
<gene>
    <name evidence="6" type="ORF">BMI79_00415</name>
</gene>
<dbReference type="EMBL" id="MOXD01000001">
    <property type="protein sequence ID" value="OMQ26831.1"/>
    <property type="molecule type" value="Genomic_DNA"/>
</dbReference>
<proteinExistence type="inferred from homology"/>
<evidence type="ECO:0000259" key="5">
    <source>
        <dbReference type="Pfam" id="PF00171"/>
    </source>
</evidence>
<dbReference type="RefSeq" id="WP_076939873.1">
    <property type="nucleotide sequence ID" value="NZ_MOXD01000001.1"/>
</dbReference>
<dbReference type="InterPro" id="IPR016162">
    <property type="entry name" value="Ald_DH_N"/>
</dbReference>
<dbReference type="CDD" id="cd07112">
    <property type="entry name" value="ALDH_GABALDH-PuuC"/>
    <property type="match status" value="1"/>
</dbReference>
<dbReference type="FunFam" id="3.40.309.10:FF:000012">
    <property type="entry name" value="Betaine aldehyde dehydrogenase"/>
    <property type="match status" value="1"/>
</dbReference>
<dbReference type="AlphaFoldDB" id="A0A1S8CQB1"/>
<evidence type="ECO:0000256" key="1">
    <source>
        <dbReference type="ARBA" id="ARBA00009986"/>
    </source>
</evidence>
<evidence type="ECO:0000256" key="2">
    <source>
        <dbReference type="ARBA" id="ARBA00023002"/>
    </source>
</evidence>
<keyword evidence="2 4" id="KW-0560">Oxidoreductase</keyword>
<evidence type="ECO:0000256" key="4">
    <source>
        <dbReference type="RuleBase" id="RU003345"/>
    </source>
</evidence>
<reference evidence="6 7" key="1">
    <citation type="submission" date="2016-11" db="EMBL/GenBank/DDBJ databases">
        <title>Rahnella oryzae sp. nov., isolated from rice root.</title>
        <authorList>
            <person name="Zhang X.-X."/>
            <person name="Zhang J."/>
        </authorList>
    </citation>
    <scope>NUCLEOTIDE SEQUENCE [LARGE SCALE GENOMIC DNA]</scope>
    <source>
        <strain evidence="6 7">J11-6</strain>
    </source>
</reference>
<dbReference type="NCBIfam" id="NF007352">
    <property type="entry name" value="PRK09847.1"/>
    <property type="match status" value="1"/>
</dbReference>
<evidence type="ECO:0000313" key="6">
    <source>
        <dbReference type="EMBL" id="OMQ26831.1"/>
    </source>
</evidence>
<dbReference type="InterPro" id="IPR016161">
    <property type="entry name" value="Ald_DH/histidinol_DH"/>
</dbReference>
<dbReference type="OrthoDB" id="9812625at2"/>
<evidence type="ECO:0000256" key="3">
    <source>
        <dbReference type="PROSITE-ProRule" id="PRU10007"/>
    </source>
</evidence>
<dbReference type="Proteomes" id="UP000216021">
    <property type="component" value="Unassembled WGS sequence"/>
</dbReference>
<dbReference type="SUPFAM" id="SSF53720">
    <property type="entry name" value="ALDH-like"/>
    <property type="match status" value="1"/>
</dbReference>
<dbReference type="InterPro" id="IPR016163">
    <property type="entry name" value="Ald_DH_C"/>
</dbReference>
<dbReference type="PROSITE" id="PS00687">
    <property type="entry name" value="ALDEHYDE_DEHYDR_GLU"/>
    <property type="match status" value="1"/>
</dbReference>
<comment type="caution">
    <text evidence="6">The sequence shown here is derived from an EMBL/GenBank/DDBJ whole genome shotgun (WGS) entry which is preliminary data.</text>
</comment>
<dbReference type="InterPro" id="IPR029510">
    <property type="entry name" value="Ald_DH_CS_GLU"/>
</dbReference>
<accession>A0A1S8CQB1</accession>